<dbReference type="Pfam" id="PF21853">
    <property type="entry name" value="DUF6912"/>
    <property type="match status" value="1"/>
</dbReference>
<dbReference type="STRING" id="403935.SAMN05216481_10118"/>
<reference evidence="1 2" key="1">
    <citation type="submission" date="2016-10" db="EMBL/GenBank/DDBJ databases">
        <authorList>
            <person name="de Groot N.N."/>
        </authorList>
    </citation>
    <scope>NUCLEOTIDE SEQUENCE [LARGE SCALE GENOMIC DNA]</scope>
    <source>
        <strain evidence="1 2">CGMCC 4.3519</strain>
    </source>
</reference>
<dbReference type="Proteomes" id="UP000199055">
    <property type="component" value="Unassembled WGS sequence"/>
</dbReference>
<sequence length="186" mass="19780">MLSEHPERPYTKVVAMRVYVPLTLPGLAAAHRAGELGPGPLTAYAVTPGLREWYVSDDIEELEYAALGRAAQASLRLLAVAPDVPRRRVVVAVDVPDREAVADPDRGLDPAALGEVRIERAVPLERAAAVHVDGDDAEADVAAAAQALGAADQGDDDARFTVDGADDHELLWYATQEIGDIVEELG</sequence>
<protein>
    <submittedName>
        <fullName evidence="1">Uncharacterized protein</fullName>
    </submittedName>
</protein>
<keyword evidence="2" id="KW-1185">Reference proteome</keyword>
<evidence type="ECO:0000313" key="1">
    <source>
        <dbReference type="EMBL" id="SEP55518.1"/>
    </source>
</evidence>
<name>A0A1H8YVX8_9ACTN</name>
<accession>A0A1H8YVX8</accession>
<organism evidence="1 2">
    <name type="scientific">Streptomyces radiopugnans</name>
    <dbReference type="NCBI Taxonomy" id="403935"/>
    <lineage>
        <taxon>Bacteria</taxon>
        <taxon>Bacillati</taxon>
        <taxon>Actinomycetota</taxon>
        <taxon>Actinomycetes</taxon>
        <taxon>Kitasatosporales</taxon>
        <taxon>Streptomycetaceae</taxon>
        <taxon>Streptomyces</taxon>
    </lineage>
</organism>
<gene>
    <name evidence="1" type="ORF">SAMN05216481_10118</name>
</gene>
<dbReference type="AlphaFoldDB" id="A0A1H8YVX8"/>
<dbReference type="EMBL" id="FOET01000001">
    <property type="protein sequence ID" value="SEP55518.1"/>
    <property type="molecule type" value="Genomic_DNA"/>
</dbReference>
<dbReference type="InterPro" id="IPR054206">
    <property type="entry name" value="DUF6912"/>
</dbReference>
<evidence type="ECO:0000313" key="2">
    <source>
        <dbReference type="Proteomes" id="UP000199055"/>
    </source>
</evidence>
<proteinExistence type="predicted"/>